<comment type="caution">
    <text evidence="1">The sequence shown here is derived from an EMBL/GenBank/DDBJ whole genome shotgun (WGS) entry which is preliminary data.</text>
</comment>
<dbReference type="Proteomes" id="UP001177260">
    <property type="component" value="Unassembled WGS sequence"/>
</dbReference>
<dbReference type="EMBL" id="JAOPJF010000093">
    <property type="protein sequence ID" value="KAK1139984.1"/>
    <property type="molecule type" value="Genomic_DNA"/>
</dbReference>
<gene>
    <name evidence="1" type="ORF">N8T08_010980</name>
</gene>
<proteinExistence type="predicted"/>
<name>A0ACC3AQI9_9EURO</name>
<protein>
    <submittedName>
        <fullName evidence="1">Uncharacterized protein</fullName>
    </submittedName>
</protein>
<accession>A0ACC3AQI9</accession>
<evidence type="ECO:0000313" key="1">
    <source>
        <dbReference type="EMBL" id="KAK1139984.1"/>
    </source>
</evidence>
<evidence type="ECO:0000313" key="2">
    <source>
        <dbReference type="Proteomes" id="UP001177260"/>
    </source>
</evidence>
<keyword evidence="2" id="KW-1185">Reference proteome</keyword>
<sequence>MKEALVDLESAAYPRVSIVDSPIPTPAADQVVIKVVAASLNPKDYKHKSPGIINQGDDIAGIVHLTGQNVTEFKVGDRVAAFHQMGAPHGGFAEYAVTWARTTFHIPEGVSFEAEASTIPLAGLTAALGLYQSLRLTPPWLPETEPHPLVVYGGGSAVGAFVIKLAKLSNLHPLIVVAGKSGSQIETLLDHSKGDVVIDYREGDAAVVNKLRAALNGRPLLHAFDAITEFNSYQNIAQVIDPQAGRVTTIQPVREDRDKIPAAVDVSLTFVGRVHGPVPEKKQGSVVLGDREFGAVFSNFFGQGLRDGFLSGHPWVTVPKGLEGLEKALGELKDWKASYSKYVVRIADTPGVQG</sequence>
<reference evidence="1 2" key="1">
    <citation type="journal article" date="2023" name="ACS Omega">
        <title>Identification of the Neoaspergillic Acid Biosynthesis Gene Cluster by Establishing an In Vitro CRISPR-Ribonucleoprotein Genetic System in Aspergillus melleus.</title>
        <authorList>
            <person name="Yuan B."/>
            <person name="Grau M.F."/>
            <person name="Murata R.M."/>
            <person name="Torok T."/>
            <person name="Venkateswaran K."/>
            <person name="Stajich J.E."/>
            <person name="Wang C.C.C."/>
        </authorList>
    </citation>
    <scope>NUCLEOTIDE SEQUENCE [LARGE SCALE GENOMIC DNA]</scope>
    <source>
        <strain evidence="1 2">IMV 1140</strain>
    </source>
</reference>
<organism evidence="1 2">
    <name type="scientific">Aspergillus melleus</name>
    <dbReference type="NCBI Taxonomy" id="138277"/>
    <lineage>
        <taxon>Eukaryota</taxon>
        <taxon>Fungi</taxon>
        <taxon>Dikarya</taxon>
        <taxon>Ascomycota</taxon>
        <taxon>Pezizomycotina</taxon>
        <taxon>Eurotiomycetes</taxon>
        <taxon>Eurotiomycetidae</taxon>
        <taxon>Eurotiales</taxon>
        <taxon>Aspergillaceae</taxon>
        <taxon>Aspergillus</taxon>
        <taxon>Aspergillus subgen. Circumdati</taxon>
    </lineage>
</organism>